<organism evidence="1 2">
    <name type="scientific">Eretmocerus hayati</name>
    <dbReference type="NCBI Taxonomy" id="131215"/>
    <lineage>
        <taxon>Eukaryota</taxon>
        <taxon>Metazoa</taxon>
        <taxon>Ecdysozoa</taxon>
        <taxon>Arthropoda</taxon>
        <taxon>Hexapoda</taxon>
        <taxon>Insecta</taxon>
        <taxon>Pterygota</taxon>
        <taxon>Neoptera</taxon>
        <taxon>Endopterygota</taxon>
        <taxon>Hymenoptera</taxon>
        <taxon>Apocrita</taxon>
        <taxon>Proctotrupomorpha</taxon>
        <taxon>Chalcidoidea</taxon>
        <taxon>Aphelinidae</taxon>
        <taxon>Aphelininae</taxon>
        <taxon>Eretmocerus</taxon>
    </lineage>
</organism>
<gene>
    <name evidence="1" type="ORF">QAD02_013251</name>
</gene>
<feature type="non-terminal residue" evidence="1">
    <location>
        <position position="122"/>
    </location>
</feature>
<proteinExistence type="predicted"/>
<name>A0ACC2P4M0_9HYME</name>
<sequence length="122" mass="14176">LFENKVCSEDHPHSARDEVRDKIPDATYSVYYGSSFRYNALKRNECAMLLDGKLGMEEHCSTKIGDQIDSLPPEECNDPSFEDMNDEERITRDRAQKYLWDCESILTMNSNTLHRPKLLREG</sequence>
<feature type="non-terminal residue" evidence="1">
    <location>
        <position position="1"/>
    </location>
</feature>
<evidence type="ECO:0000313" key="1">
    <source>
        <dbReference type="EMBL" id="KAJ8677464.1"/>
    </source>
</evidence>
<protein>
    <submittedName>
        <fullName evidence="1">Uncharacterized protein</fullName>
    </submittedName>
</protein>
<dbReference type="Proteomes" id="UP001239111">
    <property type="component" value="Chromosome 2"/>
</dbReference>
<evidence type="ECO:0000313" key="2">
    <source>
        <dbReference type="Proteomes" id="UP001239111"/>
    </source>
</evidence>
<comment type="caution">
    <text evidence="1">The sequence shown here is derived from an EMBL/GenBank/DDBJ whole genome shotgun (WGS) entry which is preliminary data.</text>
</comment>
<dbReference type="EMBL" id="CM056742">
    <property type="protein sequence ID" value="KAJ8677464.1"/>
    <property type="molecule type" value="Genomic_DNA"/>
</dbReference>
<reference evidence="1" key="1">
    <citation type="submission" date="2023-04" db="EMBL/GenBank/DDBJ databases">
        <title>A chromosome-level genome assembly of the parasitoid wasp Eretmocerus hayati.</title>
        <authorList>
            <person name="Zhong Y."/>
            <person name="Liu S."/>
            <person name="Liu Y."/>
        </authorList>
    </citation>
    <scope>NUCLEOTIDE SEQUENCE</scope>
    <source>
        <strain evidence="1">ZJU_SS_LIU_2023</strain>
    </source>
</reference>
<keyword evidence="2" id="KW-1185">Reference proteome</keyword>
<accession>A0ACC2P4M0</accession>